<evidence type="ECO:0000313" key="4">
    <source>
        <dbReference type="Proteomes" id="UP000246635"/>
    </source>
</evidence>
<keyword evidence="4" id="KW-1185">Reference proteome</keyword>
<dbReference type="Proteomes" id="UP000246635">
    <property type="component" value="Unassembled WGS sequence"/>
</dbReference>
<name>A0A2V2YMR8_9BACL</name>
<keyword evidence="2" id="KW-0732">Signal</keyword>
<feature type="compositionally biased region" description="Polar residues" evidence="1">
    <location>
        <begin position="207"/>
        <end position="231"/>
    </location>
</feature>
<feature type="region of interest" description="Disordered" evidence="1">
    <location>
        <begin position="207"/>
        <end position="280"/>
    </location>
</feature>
<feature type="signal peptide" evidence="2">
    <location>
        <begin position="1"/>
        <end position="20"/>
    </location>
</feature>
<feature type="compositionally biased region" description="Polar residues" evidence="1">
    <location>
        <begin position="245"/>
        <end position="268"/>
    </location>
</feature>
<accession>A0A2V2YMR8</accession>
<evidence type="ECO:0000313" key="3">
    <source>
        <dbReference type="EMBL" id="PWV95569.1"/>
    </source>
</evidence>
<dbReference type="SUPFAM" id="SSF89392">
    <property type="entry name" value="Prokaryotic lipoproteins and lipoprotein localization factors"/>
    <property type="match status" value="1"/>
</dbReference>
<dbReference type="RefSeq" id="WP_110046392.1">
    <property type="nucleotide sequence ID" value="NZ_CP054613.1"/>
</dbReference>
<feature type="chain" id="PRO_5016087393" evidence="2">
    <location>
        <begin position="21"/>
        <end position="403"/>
    </location>
</feature>
<reference evidence="3 4" key="1">
    <citation type="submission" date="2018-05" db="EMBL/GenBank/DDBJ databases">
        <title>Genomic Encyclopedia of Type Strains, Phase III (KMG-III): the genomes of soil and plant-associated and newly described type strains.</title>
        <authorList>
            <person name="Whitman W."/>
        </authorList>
    </citation>
    <scope>NUCLEOTIDE SEQUENCE [LARGE SCALE GENOMIC DNA]</scope>
    <source>
        <strain evidence="3 4">CECT 5696</strain>
    </source>
</reference>
<evidence type="ECO:0000256" key="1">
    <source>
        <dbReference type="SAM" id="MobiDB-lite"/>
    </source>
</evidence>
<proteinExistence type="predicted"/>
<evidence type="ECO:0000256" key="2">
    <source>
        <dbReference type="SAM" id="SignalP"/>
    </source>
</evidence>
<protein>
    <submittedName>
        <fullName evidence="3">Outer membrane lipoprotein-sorting protein</fullName>
    </submittedName>
</protein>
<dbReference type="AlphaFoldDB" id="A0A2V2YMR8"/>
<dbReference type="InterPro" id="IPR052944">
    <property type="entry name" value="Sporulation_related"/>
</dbReference>
<comment type="caution">
    <text evidence="3">The sequence shown here is derived from an EMBL/GenBank/DDBJ whole genome shotgun (WGS) entry which is preliminary data.</text>
</comment>
<organism evidence="3 4">
    <name type="scientific">Paenibacillus cellulosilyticus</name>
    <dbReference type="NCBI Taxonomy" id="375489"/>
    <lineage>
        <taxon>Bacteria</taxon>
        <taxon>Bacillati</taxon>
        <taxon>Bacillota</taxon>
        <taxon>Bacilli</taxon>
        <taxon>Bacillales</taxon>
        <taxon>Paenibacillaceae</taxon>
        <taxon>Paenibacillus</taxon>
    </lineage>
</organism>
<dbReference type="EMBL" id="QGTQ01000026">
    <property type="protein sequence ID" value="PWV95569.1"/>
    <property type="molecule type" value="Genomic_DNA"/>
</dbReference>
<dbReference type="Gene3D" id="2.50.20.10">
    <property type="entry name" value="Lipoprotein localisation LolA/LolB/LppX"/>
    <property type="match status" value="1"/>
</dbReference>
<dbReference type="PROSITE" id="PS51257">
    <property type="entry name" value="PROKAR_LIPOPROTEIN"/>
    <property type="match status" value="1"/>
</dbReference>
<feature type="compositionally biased region" description="Low complexity" evidence="1">
    <location>
        <begin position="232"/>
        <end position="244"/>
    </location>
</feature>
<dbReference type="PANTHER" id="PTHR37507:SF2">
    <property type="entry name" value="SPORULATION PROTEIN YDCC"/>
    <property type="match status" value="1"/>
</dbReference>
<dbReference type="PANTHER" id="PTHR37507">
    <property type="entry name" value="SPORULATION PROTEIN YDCC"/>
    <property type="match status" value="1"/>
</dbReference>
<dbReference type="OrthoDB" id="9785380at2"/>
<keyword evidence="3" id="KW-0449">Lipoprotein</keyword>
<sequence length="403" mass="44674">MRRIVLITAIMMLITVVASACGAKNADSVVKELDKVQNKLESYTAKGTMTLNTSQQPLEYKVEVWYQKDHYYRIALTNAKKDITQIVLRNDDGVFVLTPRLNKVFRFQSDWPDNQGQVYLYQTLLSSILLDQSRQFATENDSYVFDVMANYQNGSLARQKIWLNKEDFAPRQVEVSDTNASVMVKVTFDEFNFDPKFDKNAFDTQANLNASGTPSTNDQAGSTDKANNANNTSGTDQQGTTSSTEPSTDNASTNGADEQNNSNTNSTGDKGVTDDQADDQQADETTAQPLLEFLELDPAYLPAGVAFKDSQEITFGGNPGIMQRYQGAYNFSIIQTQPKDVAASYNPGYMLDLGFTMGSISDGEEQQTLTWTYEGVEYRMTSADLPESEMVLIAQSMDEGATK</sequence>
<dbReference type="InterPro" id="IPR029046">
    <property type="entry name" value="LolA/LolB/LppX"/>
</dbReference>
<gene>
    <name evidence="3" type="ORF">DFQ01_12640</name>
</gene>